<comment type="caution">
    <text evidence="1">The sequence shown here is derived from an EMBL/GenBank/DDBJ whole genome shotgun (WGS) entry which is preliminary data.</text>
</comment>
<sequence>MGENGASGFPYDGFHLNKDWPGVDVKDGVDVHHPTVTNLLKALEEDVARLKGFNAGTVSHLRVYGPVTARHVGEWDAAQQLGAVFTRGHTALTGSYEKLIAQYEAAITVIKTSFDNILKAEKASDVGRDA</sequence>
<dbReference type="EMBL" id="BAAAZR010000008">
    <property type="protein sequence ID" value="GAA3812071.1"/>
    <property type="molecule type" value="Genomic_DNA"/>
</dbReference>
<evidence type="ECO:0000313" key="2">
    <source>
        <dbReference type="Proteomes" id="UP001500888"/>
    </source>
</evidence>
<dbReference type="RefSeq" id="WP_344940740.1">
    <property type="nucleotide sequence ID" value="NZ_BAAAZR010000008.1"/>
</dbReference>
<evidence type="ECO:0008006" key="3">
    <source>
        <dbReference type="Google" id="ProtNLM"/>
    </source>
</evidence>
<accession>A0ABP7I8B6</accession>
<organism evidence="1 2">
    <name type="scientific">Sphaerisporangium flaviroseum</name>
    <dbReference type="NCBI Taxonomy" id="509199"/>
    <lineage>
        <taxon>Bacteria</taxon>
        <taxon>Bacillati</taxon>
        <taxon>Actinomycetota</taxon>
        <taxon>Actinomycetes</taxon>
        <taxon>Streptosporangiales</taxon>
        <taxon>Streptosporangiaceae</taxon>
        <taxon>Sphaerisporangium</taxon>
    </lineage>
</organism>
<keyword evidence="2" id="KW-1185">Reference proteome</keyword>
<evidence type="ECO:0000313" key="1">
    <source>
        <dbReference type="EMBL" id="GAA3812071.1"/>
    </source>
</evidence>
<reference evidence="2" key="1">
    <citation type="journal article" date="2019" name="Int. J. Syst. Evol. Microbiol.">
        <title>The Global Catalogue of Microorganisms (GCM) 10K type strain sequencing project: providing services to taxonomists for standard genome sequencing and annotation.</title>
        <authorList>
            <consortium name="The Broad Institute Genomics Platform"/>
            <consortium name="The Broad Institute Genome Sequencing Center for Infectious Disease"/>
            <person name="Wu L."/>
            <person name="Ma J."/>
        </authorList>
    </citation>
    <scope>NUCLEOTIDE SEQUENCE [LARGE SCALE GENOMIC DNA]</scope>
    <source>
        <strain evidence="2">JCM 16908</strain>
    </source>
</reference>
<protein>
    <recommendedName>
        <fullName evidence="3">PE domain-containing protein</fullName>
    </recommendedName>
</protein>
<proteinExistence type="predicted"/>
<gene>
    <name evidence="1" type="ORF">GCM10022226_35880</name>
</gene>
<dbReference type="Proteomes" id="UP001500888">
    <property type="component" value="Unassembled WGS sequence"/>
</dbReference>
<name>A0ABP7I8B6_9ACTN</name>